<dbReference type="AlphaFoldDB" id="A0A4Q5LF27"/>
<proteinExistence type="predicted"/>
<evidence type="ECO:0000313" key="2">
    <source>
        <dbReference type="Proteomes" id="UP000294155"/>
    </source>
</evidence>
<dbReference type="OrthoDB" id="9991758at2"/>
<accession>A0A4Q5LF27</accession>
<protein>
    <submittedName>
        <fullName evidence="1">DUF4259 domain-containing protein</fullName>
    </submittedName>
</protein>
<dbReference type="RefSeq" id="WP_129919689.1">
    <property type="nucleotide sequence ID" value="NZ_SEWE01000004.1"/>
</dbReference>
<keyword evidence="2" id="KW-1185">Reference proteome</keyword>
<dbReference type="InterPro" id="IPR025355">
    <property type="entry name" value="DUF4259"/>
</dbReference>
<organism evidence="1 2">
    <name type="scientific">Hymenobacter persicinus</name>
    <dbReference type="NCBI Taxonomy" id="2025506"/>
    <lineage>
        <taxon>Bacteria</taxon>
        <taxon>Pseudomonadati</taxon>
        <taxon>Bacteroidota</taxon>
        <taxon>Cytophagia</taxon>
        <taxon>Cytophagales</taxon>
        <taxon>Hymenobacteraceae</taxon>
        <taxon>Hymenobacter</taxon>
    </lineage>
</organism>
<dbReference type="EMBL" id="SEWE01000004">
    <property type="protein sequence ID" value="RYU83309.1"/>
    <property type="molecule type" value="Genomic_DNA"/>
</dbReference>
<comment type="caution">
    <text evidence="1">The sequence shown here is derived from an EMBL/GenBank/DDBJ whole genome shotgun (WGS) entry which is preliminary data.</text>
</comment>
<evidence type="ECO:0000313" key="1">
    <source>
        <dbReference type="EMBL" id="RYU83309.1"/>
    </source>
</evidence>
<reference evidence="1 2" key="1">
    <citation type="submission" date="2019-02" db="EMBL/GenBank/DDBJ databases">
        <title>Bacterial novel species isolated from soil.</title>
        <authorList>
            <person name="Jung H.-Y."/>
        </authorList>
    </citation>
    <scope>NUCLEOTIDE SEQUENCE [LARGE SCALE GENOMIC DNA]</scope>
    <source>
        <strain evidence="1 2">1-3-3-3</strain>
    </source>
</reference>
<name>A0A4Q5LF27_9BACT</name>
<gene>
    <name evidence="1" type="ORF">EWM57_03210</name>
</gene>
<dbReference type="Proteomes" id="UP000294155">
    <property type="component" value="Unassembled WGS sequence"/>
</dbReference>
<sequence length="134" mass="14019">MSTLGNSNFDDDSAADFLADFTEAPGEVALLEALAPAADAAEDQEYLEAEVAGPAMAAAEIVAALAGQPFAGFPAGLLQQLQQLDISDLEELQELATQAVTAVAQDSELRAQAAEGSTLNDWLTQQQELLKRLA</sequence>
<dbReference type="Pfam" id="PF14078">
    <property type="entry name" value="DUF4259"/>
    <property type="match status" value="1"/>
</dbReference>